<feature type="region of interest" description="Disordered" evidence="1">
    <location>
        <begin position="1"/>
        <end position="31"/>
    </location>
</feature>
<dbReference type="Proteomes" id="UP000182444">
    <property type="component" value="Chromosome 1C"/>
</dbReference>
<protein>
    <submittedName>
        <fullName evidence="2">Uncharacterized protein</fullName>
    </submittedName>
</protein>
<evidence type="ECO:0000313" key="2">
    <source>
        <dbReference type="EMBL" id="AOW02600.1"/>
    </source>
</evidence>
<reference evidence="2 3" key="1">
    <citation type="journal article" date="2016" name="PLoS ONE">
        <title>Sequence Assembly of Yarrowia lipolytica Strain W29/CLIB89 Shows Transposable Element Diversity.</title>
        <authorList>
            <person name="Magnan C."/>
            <person name="Yu J."/>
            <person name="Chang I."/>
            <person name="Jahn E."/>
            <person name="Kanomata Y."/>
            <person name="Wu J."/>
            <person name="Zeller M."/>
            <person name="Oakes M."/>
            <person name="Baldi P."/>
            <person name="Sandmeyer S."/>
        </authorList>
    </citation>
    <scope>NUCLEOTIDE SEQUENCE [LARGE SCALE GENOMIC DNA]</scope>
    <source>
        <strain evidence="3">CLIB89(W29)</strain>
    </source>
</reference>
<dbReference type="AlphaFoldDB" id="A0A1D8NAE1"/>
<dbReference type="VEuPathDB" id="FungiDB:YALI1_C13578g"/>
<evidence type="ECO:0000313" key="3">
    <source>
        <dbReference type="Proteomes" id="UP000182444"/>
    </source>
</evidence>
<proteinExistence type="predicted"/>
<organism evidence="2 3">
    <name type="scientific">Yarrowia lipolytica</name>
    <name type="common">Candida lipolytica</name>
    <dbReference type="NCBI Taxonomy" id="4952"/>
    <lineage>
        <taxon>Eukaryota</taxon>
        <taxon>Fungi</taxon>
        <taxon>Dikarya</taxon>
        <taxon>Ascomycota</taxon>
        <taxon>Saccharomycotina</taxon>
        <taxon>Dipodascomycetes</taxon>
        <taxon>Dipodascales</taxon>
        <taxon>Dipodascales incertae sedis</taxon>
        <taxon>Yarrowia</taxon>
    </lineage>
</organism>
<dbReference type="RefSeq" id="XP_068138370.1">
    <property type="nucleotide sequence ID" value="XM_068282269.1"/>
</dbReference>
<feature type="compositionally biased region" description="Basic and acidic residues" evidence="1">
    <location>
        <begin position="1"/>
        <end position="24"/>
    </location>
</feature>
<name>A0A1D8NAE1_YARLL</name>
<accession>A0A1D8NAE1</accession>
<gene>
    <name evidence="2" type="ORF">YALI1_C13578g</name>
</gene>
<sequence>MQNVYDNKRDESAVEREKSDREGALIDGRANPASGIARKDLSINWPGSAGTLRERHGIVQGKKEHRMDRYVAIDKRHGQAVIDLLTGKMHMCEFDHPKDLILPLMGNGPKIVLRPSMRWFSHVLKRLCQLSSKTSGARPVPQLAPDSGLYEVAKAGDHIYTKGSEYRQF</sequence>
<dbReference type="GeneID" id="94582907"/>
<evidence type="ECO:0000256" key="1">
    <source>
        <dbReference type="SAM" id="MobiDB-lite"/>
    </source>
</evidence>
<dbReference type="EMBL" id="CP017555">
    <property type="protein sequence ID" value="AOW02600.1"/>
    <property type="molecule type" value="Genomic_DNA"/>
</dbReference>